<accession>A0A0X8XCW5</accession>
<dbReference type="Pfam" id="PF00989">
    <property type="entry name" value="PAS"/>
    <property type="match status" value="1"/>
</dbReference>
<protein>
    <submittedName>
        <fullName evidence="3">Diguanylate cyclase/phosphodiesterase domain 2</fullName>
    </submittedName>
</protein>
<evidence type="ECO:0000259" key="2">
    <source>
        <dbReference type="PROSITE" id="PS50113"/>
    </source>
</evidence>
<keyword evidence="4" id="KW-1185">Reference proteome</keyword>
<dbReference type="AlphaFoldDB" id="A0A0X8XCW5"/>
<dbReference type="InterPro" id="IPR035965">
    <property type="entry name" value="PAS-like_dom_sf"/>
</dbReference>
<evidence type="ECO:0000259" key="1">
    <source>
        <dbReference type="PROSITE" id="PS50112"/>
    </source>
</evidence>
<dbReference type="SUPFAM" id="SSF55785">
    <property type="entry name" value="PYP-like sensor domain (PAS domain)"/>
    <property type="match status" value="3"/>
</dbReference>
<dbReference type="OrthoDB" id="5777124at2"/>
<organism evidence="3 4">
    <name type="scientific">Halorhodospira halochloris</name>
    <name type="common">Ectothiorhodospira halochloris</name>
    <dbReference type="NCBI Taxonomy" id="1052"/>
    <lineage>
        <taxon>Bacteria</taxon>
        <taxon>Pseudomonadati</taxon>
        <taxon>Pseudomonadota</taxon>
        <taxon>Gammaproteobacteria</taxon>
        <taxon>Chromatiales</taxon>
        <taxon>Ectothiorhodospiraceae</taxon>
        <taxon>Halorhodospira</taxon>
    </lineage>
</organism>
<dbReference type="GO" id="GO:0006355">
    <property type="term" value="P:regulation of DNA-templated transcription"/>
    <property type="evidence" value="ECO:0007669"/>
    <property type="project" value="InterPro"/>
</dbReference>
<dbReference type="PROSITE" id="PS50112">
    <property type="entry name" value="PAS"/>
    <property type="match status" value="2"/>
</dbReference>
<evidence type="ECO:0000313" key="4">
    <source>
        <dbReference type="Proteomes" id="UP000218890"/>
    </source>
</evidence>
<feature type="domain" description="PAS" evidence="1">
    <location>
        <begin position="297"/>
        <end position="355"/>
    </location>
</feature>
<dbReference type="InterPro" id="IPR000700">
    <property type="entry name" value="PAS-assoc_C"/>
</dbReference>
<dbReference type="Gene3D" id="3.30.450.20">
    <property type="entry name" value="PAS domain"/>
    <property type="match status" value="3"/>
</dbReference>
<dbReference type="InterPro" id="IPR052155">
    <property type="entry name" value="Biofilm_reg_signaling"/>
</dbReference>
<dbReference type="InterPro" id="IPR013767">
    <property type="entry name" value="PAS_fold"/>
</dbReference>
<gene>
    <name evidence="3" type="ORF">HH1059_19590</name>
</gene>
<dbReference type="PANTHER" id="PTHR44757">
    <property type="entry name" value="DIGUANYLATE CYCLASE DGCP"/>
    <property type="match status" value="1"/>
</dbReference>
<sequence>MTYDAAQREGHRLAFLASILDSQPGAVCVVDKEGCFTYINAAACQRLGYPDPEELLGERLESVVYAYRDDPCALALTEQLIQVARTGSSQNFESVTWLRTRNGDPLAVIVEAAVLREGEKTAGTVVTFRECKKQQECVDEDIHSVQQDSKTKFQQQLIALLDQTPDIIALHDISGQLIYVNAAGREKLGVPDIPRASDGQLCQCGTAIPVEPSIGAFIYFCHPAWAAELLLNEGLPTARRDGFWQGETAIWNAAGEEVATSQVIIGHRNDSGEVVQFSTIIRDISDLKRAQQEVAESEQRFRLIANTISDAFWLRKDNQILYVNPAYERIWGQSAELFRADADSFLEDVHPEDRERGHLAR</sequence>
<name>A0A0X8XCW5_HALHR</name>
<evidence type="ECO:0000313" key="3">
    <source>
        <dbReference type="EMBL" id="BAU58659.1"/>
    </source>
</evidence>
<reference evidence="3" key="1">
    <citation type="submission" date="2016-02" db="EMBL/GenBank/DDBJ databases">
        <title>Halorhodospira halochloris DSM-1059 complete genome, version 2.</title>
        <authorList>
            <person name="Tsukatani Y."/>
        </authorList>
    </citation>
    <scope>NUCLEOTIDE SEQUENCE</scope>
    <source>
        <strain evidence="3">DSM 1059</strain>
    </source>
</reference>
<dbReference type="SMART" id="SM00091">
    <property type="entry name" value="PAS"/>
    <property type="match status" value="3"/>
</dbReference>
<dbReference type="PROSITE" id="PS50113">
    <property type="entry name" value="PAC"/>
    <property type="match status" value="1"/>
</dbReference>
<dbReference type="NCBIfam" id="TIGR00229">
    <property type="entry name" value="sensory_box"/>
    <property type="match status" value="2"/>
</dbReference>
<feature type="domain" description="PAS" evidence="1">
    <location>
        <begin position="12"/>
        <end position="53"/>
    </location>
</feature>
<proteinExistence type="predicted"/>
<dbReference type="Pfam" id="PF13188">
    <property type="entry name" value="PAS_8"/>
    <property type="match status" value="2"/>
</dbReference>
<dbReference type="EMBL" id="AP017372">
    <property type="protein sequence ID" value="BAU58659.1"/>
    <property type="molecule type" value="Genomic_DNA"/>
</dbReference>
<dbReference type="KEGG" id="hhk:HH1059_19590"/>
<dbReference type="CDD" id="cd00130">
    <property type="entry name" value="PAS"/>
    <property type="match status" value="1"/>
</dbReference>
<dbReference type="InterPro" id="IPR000014">
    <property type="entry name" value="PAS"/>
</dbReference>
<dbReference type="PANTHER" id="PTHR44757:SF2">
    <property type="entry name" value="BIOFILM ARCHITECTURE MAINTENANCE PROTEIN MBAA"/>
    <property type="match status" value="1"/>
</dbReference>
<feature type="domain" description="PAC" evidence="2">
    <location>
        <begin position="244"/>
        <end position="296"/>
    </location>
</feature>
<dbReference type="Proteomes" id="UP000218890">
    <property type="component" value="Chromosome"/>
</dbReference>
<dbReference type="RefSeq" id="WP_096409989.1">
    <property type="nucleotide sequence ID" value="NZ_AP017372.2"/>
</dbReference>